<dbReference type="SUPFAM" id="SSF48371">
    <property type="entry name" value="ARM repeat"/>
    <property type="match status" value="1"/>
</dbReference>
<name>A0A1F7Y1A2_9BACT</name>
<dbReference type="Pfam" id="PF08713">
    <property type="entry name" value="DNA_alkylation"/>
    <property type="match status" value="1"/>
</dbReference>
<dbReference type="InterPro" id="IPR014825">
    <property type="entry name" value="DNA_alkylation"/>
</dbReference>
<accession>A0A1F7Y1A2</accession>
<comment type="caution">
    <text evidence="1">The sequence shown here is derived from an EMBL/GenBank/DDBJ whole genome shotgun (WGS) entry which is preliminary data.</text>
</comment>
<evidence type="ECO:0000313" key="1">
    <source>
        <dbReference type="EMBL" id="OGM21071.1"/>
    </source>
</evidence>
<dbReference type="InterPro" id="IPR016024">
    <property type="entry name" value="ARM-type_fold"/>
</dbReference>
<dbReference type="PANTHER" id="PTHR34070:SF1">
    <property type="entry name" value="DNA ALKYLATION REPAIR PROTEIN"/>
    <property type="match status" value="1"/>
</dbReference>
<dbReference type="AlphaFoldDB" id="A0A1F7Y1A2"/>
<organism evidence="1 2">
    <name type="scientific">Candidatus Woesebacteria bacterium RIFCSPHIGHO2_01_FULL_38_9</name>
    <dbReference type="NCBI Taxonomy" id="1802492"/>
    <lineage>
        <taxon>Bacteria</taxon>
        <taxon>Candidatus Woeseibacteriota</taxon>
    </lineage>
</organism>
<proteinExistence type="predicted"/>
<dbReference type="EMBL" id="MGGE01000027">
    <property type="protein sequence ID" value="OGM21071.1"/>
    <property type="molecule type" value="Genomic_DNA"/>
</dbReference>
<evidence type="ECO:0000313" key="2">
    <source>
        <dbReference type="Proteomes" id="UP000178419"/>
    </source>
</evidence>
<dbReference type="PANTHER" id="PTHR34070">
    <property type="entry name" value="ARMADILLO-TYPE FOLD"/>
    <property type="match status" value="1"/>
</dbReference>
<dbReference type="Gene3D" id="1.25.10.90">
    <property type="match status" value="1"/>
</dbReference>
<dbReference type="CDD" id="cd06561">
    <property type="entry name" value="AlkD_like"/>
    <property type="match status" value="1"/>
</dbReference>
<sequence>MLDDLKKELKSYASKEKAKFYPRFFKAGSGEYAEGDKFIGVSVPNCRMVAKKYENLSLQDLQEILSSKIHEERLVALLILVEKFRKGDEGVKEEIYKFYLKNTKNINNWDLVDLSADKIVGDFLYGHPDCTTTFQGATFKGTGILYRLAKSDNVWERRIAIIATFYFIKSNRYAETLKISEILLDDNHDLIHKGVGWMLREVGKRSQKDLEGFLKKYYKVMPRTMLRYSIEKFPEDLRKKYLRGKI</sequence>
<dbReference type="Proteomes" id="UP000178419">
    <property type="component" value="Unassembled WGS sequence"/>
</dbReference>
<reference evidence="1 2" key="1">
    <citation type="journal article" date="2016" name="Nat. Commun.">
        <title>Thousands of microbial genomes shed light on interconnected biogeochemical processes in an aquifer system.</title>
        <authorList>
            <person name="Anantharaman K."/>
            <person name="Brown C.T."/>
            <person name="Hug L.A."/>
            <person name="Sharon I."/>
            <person name="Castelle C.J."/>
            <person name="Probst A.J."/>
            <person name="Thomas B.C."/>
            <person name="Singh A."/>
            <person name="Wilkins M.J."/>
            <person name="Karaoz U."/>
            <person name="Brodie E.L."/>
            <person name="Williams K.H."/>
            <person name="Hubbard S.S."/>
            <person name="Banfield J.F."/>
        </authorList>
    </citation>
    <scope>NUCLEOTIDE SEQUENCE [LARGE SCALE GENOMIC DNA]</scope>
</reference>
<protein>
    <submittedName>
        <fullName evidence="1">DNA alkylation repair protein</fullName>
    </submittedName>
</protein>
<gene>
    <name evidence="1" type="ORF">A2714_01935</name>
</gene>